<dbReference type="GO" id="GO:0004222">
    <property type="term" value="F:metalloendopeptidase activity"/>
    <property type="evidence" value="ECO:0007669"/>
    <property type="project" value="InterPro"/>
</dbReference>
<dbReference type="RefSeq" id="WP_160899028.1">
    <property type="nucleotide sequence ID" value="NZ_WMEX01000005.1"/>
</dbReference>
<keyword evidence="10 11" id="KW-0472">Membrane</keyword>
<dbReference type="PANTHER" id="PTHR43221:SF2">
    <property type="entry name" value="PROTEASE HTPX HOMOLOG"/>
    <property type="match status" value="1"/>
</dbReference>
<keyword evidence="4 11" id="KW-0812">Transmembrane</keyword>
<reference evidence="13 14" key="1">
    <citation type="submission" date="2019-11" db="EMBL/GenBank/DDBJ databases">
        <title>Genome sequences of 17 halophilic strains isolated from different environments.</title>
        <authorList>
            <person name="Furrow R.E."/>
        </authorList>
    </citation>
    <scope>NUCLEOTIDE SEQUENCE [LARGE SCALE GENOMIC DNA]</scope>
    <source>
        <strain evidence="13 14">22507_15_FS</strain>
    </source>
</reference>
<evidence type="ECO:0000313" key="14">
    <source>
        <dbReference type="Proteomes" id="UP000460751"/>
    </source>
</evidence>
<keyword evidence="5" id="KW-0479">Metal-binding</keyword>
<dbReference type="OrthoDB" id="15218at2"/>
<sequence length="642" mass="69994">MRFFERQDRARRQSLVLILLFLLAVSLIILAVSAVLYGFYVFWVHYPVPFLDWLLSEPGWAVTGTVAAIVAMGSLYRYADLRRGGERVARMAGARPVPADTAEKGERQLRNVTEEMALASGVTVPQLFVMDQEAAINAFVAGYQPNEAVLVVTRGTLDELSRDELQGVVAHEFSHILNGDMRINVRLISMLAGILLIGQLGQYLVRFGIWGWSGYHHRRRYDGALVLAGAVLVIVGYVGLFMGRVIKSAVSRQREYLADAAAVQFTRNPEGIGGALYRIGVAASGSRLRATSHAEDLNHLCFGESVSLARLLASHPPIEDRLNAIDETLLVRMKSRDRKAAREQGEAPPTAANEAAAAMGFSGAGGLEIGSGAASVGALSESGTCHVRSLLAALPGGLNQQLHGAEGAVHLCLALALEEADHGALDQWLPELEPVGAVAIDPLLVRQMIQTLRDLGPAYRVPLVELSLPALRELETPAKGQLLRDMEQLIREDRGARLHDIAILGFLKHHLGKRAGRNRKVVHRRYGAVMPDIRRLLWLMASAGTRADPEPLYREAMAGFETEARRPSGEGTSARKLLQSLGRLDGLPAMLKPAIIDACVHCIQEDGRVSPREYELLRIIADQLDCPMPPLPKSGDNTPEED</sequence>
<evidence type="ECO:0000256" key="10">
    <source>
        <dbReference type="ARBA" id="ARBA00023136"/>
    </source>
</evidence>
<feature type="transmembrane region" description="Helical" evidence="11">
    <location>
        <begin position="60"/>
        <end position="79"/>
    </location>
</feature>
<dbReference type="AlphaFoldDB" id="A0A9X4YG41"/>
<evidence type="ECO:0000256" key="9">
    <source>
        <dbReference type="ARBA" id="ARBA00023049"/>
    </source>
</evidence>
<dbReference type="InterPro" id="IPR001915">
    <property type="entry name" value="Peptidase_M48"/>
</dbReference>
<evidence type="ECO:0000259" key="12">
    <source>
        <dbReference type="Pfam" id="PF01435"/>
    </source>
</evidence>
<dbReference type="Gene3D" id="3.30.2010.10">
    <property type="entry name" value="Metalloproteases ('zincins'), catalytic domain"/>
    <property type="match status" value="1"/>
</dbReference>
<comment type="caution">
    <text evidence="13">The sequence shown here is derived from an EMBL/GenBank/DDBJ whole genome shotgun (WGS) entry which is preliminary data.</text>
</comment>
<feature type="transmembrane region" description="Helical" evidence="11">
    <location>
        <begin position="15"/>
        <end position="40"/>
    </location>
</feature>
<protein>
    <submittedName>
        <fullName evidence="13">M48 family metalloprotease</fullName>
    </submittedName>
</protein>
<keyword evidence="9 13" id="KW-0482">Metalloprotease</keyword>
<evidence type="ECO:0000313" key="13">
    <source>
        <dbReference type="EMBL" id="MYL27245.1"/>
    </source>
</evidence>
<evidence type="ECO:0000256" key="3">
    <source>
        <dbReference type="ARBA" id="ARBA00022670"/>
    </source>
</evidence>
<feature type="transmembrane region" description="Helical" evidence="11">
    <location>
        <begin position="187"/>
        <end position="205"/>
    </location>
</feature>
<evidence type="ECO:0000256" key="1">
    <source>
        <dbReference type="ARBA" id="ARBA00001947"/>
    </source>
</evidence>
<evidence type="ECO:0000256" key="7">
    <source>
        <dbReference type="ARBA" id="ARBA00022833"/>
    </source>
</evidence>
<accession>A0A9X4YG41</accession>
<keyword evidence="6" id="KW-0378">Hydrolase</keyword>
<name>A0A9X4YG41_9GAMM</name>
<evidence type="ECO:0000256" key="5">
    <source>
        <dbReference type="ARBA" id="ARBA00022723"/>
    </source>
</evidence>
<keyword evidence="7" id="KW-0862">Zinc</keyword>
<dbReference type="EMBL" id="WMEX01000005">
    <property type="protein sequence ID" value="MYL27245.1"/>
    <property type="molecule type" value="Genomic_DNA"/>
</dbReference>
<dbReference type="Proteomes" id="UP000460751">
    <property type="component" value="Unassembled WGS sequence"/>
</dbReference>
<dbReference type="GO" id="GO:0046872">
    <property type="term" value="F:metal ion binding"/>
    <property type="evidence" value="ECO:0007669"/>
    <property type="project" value="UniProtKB-KW"/>
</dbReference>
<feature type="domain" description="Peptidase M48" evidence="12">
    <location>
        <begin position="106"/>
        <end position="328"/>
    </location>
</feature>
<evidence type="ECO:0000256" key="2">
    <source>
        <dbReference type="ARBA" id="ARBA00022475"/>
    </source>
</evidence>
<dbReference type="GO" id="GO:0006508">
    <property type="term" value="P:proteolysis"/>
    <property type="evidence" value="ECO:0007669"/>
    <property type="project" value="UniProtKB-KW"/>
</dbReference>
<evidence type="ECO:0000256" key="6">
    <source>
        <dbReference type="ARBA" id="ARBA00022801"/>
    </source>
</evidence>
<keyword evidence="14" id="KW-1185">Reference proteome</keyword>
<keyword evidence="2" id="KW-1003">Cell membrane</keyword>
<dbReference type="Pfam" id="PF01435">
    <property type="entry name" value="Peptidase_M48"/>
    <property type="match status" value="1"/>
</dbReference>
<gene>
    <name evidence="13" type="ORF">GLW01_10610</name>
</gene>
<dbReference type="InterPro" id="IPR050083">
    <property type="entry name" value="HtpX_protease"/>
</dbReference>
<feature type="transmembrane region" description="Helical" evidence="11">
    <location>
        <begin position="225"/>
        <end position="246"/>
    </location>
</feature>
<keyword evidence="3" id="KW-0645">Protease</keyword>
<comment type="cofactor">
    <cofactor evidence="1">
        <name>Zn(2+)</name>
        <dbReference type="ChEBI" id="CHEBI:29105"/>
    </cofactor>
</comment>
<evidence type="ECO:0000256" key="11">
    <source>
        <dbReference type="SAM" id="Phobius"/>
    </source>
</evidence>
<organism evidence="13 14">
    <name type="scientific">Vreelandella halophila</name>
    <dbReference type="NCBI Taxonomy" id="86177"/>
    <lineage>
        <taxon>Bacteria</taxon>
        <taxon>Pseudomonadati</taxon>
        <taxon>Pseudomonadota</taxon>
        <taxon>Gammaproteobacteria</taxon>
        <taxon>Oceanospirillales</taxon>
        <taxon>Halomonadaceae</taxon>
        <taxon>Vreelandella</taxon>
    </lineage>
</organism>
<evidence type="ECO:0000256" key="8">
    <source>
        <dbReference type="ARBA" id="ARBA00022989"/>
    </source>
</evidence>
<evidence type="ECO:0000256" key="4">
    <source>
        <dbReference type="ARBA" id="ARBA00022692"/>
    </source>
</evidence>
<keyword evidence="8 11" id="KW-1133">Transmembrane helix</keyword>
<dbReference type="PANTHER" id="PTHR43221">
    <property type="entry name" value="PROTEASE HTPX"/>
    <property type="match status" value="1"/>
</dbReference>
<proteinExistence type="predicted"/>
<dbReference type="CDD" id="cd07340">
    <property type="entry name" value="M48B_Htpx_like"/>
    <property type="match status" value="1"/>
</dbReference>